<evidence type="ECO:0000256" key="6">
    <source>
        <dbReference type="SAM" id="Phobius"/>
    </source>
</evidence>
<reference evidence="9" key="1">
    <citation type="journal article" date="2014" name="Front. Microbiol.">
        <title>High frequency of phylogenetically diverse reductive dehalogenase-homologous genes in deep subseafloor sedimentary metagenomes.</title>
        <authorList>
            <person name="Kawai M."/>
            <person name="Futagami T."/>
            <person name="Toyoda A."/>
            <person name="Takaki Y."/>
            <person name="Nishi S."/>
            <person name="Hori S."/>
            <person name="Arai W."/>
            <person name="Tsubouchi T."/>
            <person name="Morono Y."/>
            <person name="Uchiyama I."/>
            <person name="Ito T."/>
            <person name="Fujiyama A."/>
            <person name="Inagaki F."/>
            <person name="Takami H."/>
        </authorList>
    </citation>
    <scope>NUCLEOTIDE SEQUENCE</scope>
    <source>
        <strain evidence="9">Expedition CK06-06</strain>
    </source>
</reference>
<comment type="subcellular location">
    <subcellularLocation>
        <location evidence="1">Cell membrane</location>
        <topology evidence="1">Multi-pass membrane protein</topology>
    </subcellularLocation>
</comment>
<evidence type="ECO:0000256" key="4">
    <source>
        <dbReference type="ARBA" id="ARBA00022989"/>
    </source>
</evidence>
<name>X1KH51_9ZZZZ</name>
<dbReference type="InterPro" id="IPR003838">
    <property type="entry name" value="ABC3_permease_C"/>
</dbReference>
<evidence type="ECO:0000259" key="7">
    <source>
        <dbReference type="Pfam" id="PF02687"/>
    </source>
</evidence>
<evidence type="ECO:0000259" key="8">
    <source>
        <dbReference type="Pfam" id="PF12704"/>
    </source>
</evidence>
<protein>
    <submittedName>
        <fullName evidence="9">Uncharacterized protein</fullName>
    </submittedName>
</protein>
<feature type="transmembrane region" description="Helical" evidence="6">
    <location>
        <begin position="325"/>
        <end position="346"/>
    </location>
</feature>
<evidence type="ECO:0000256" key="3">
    <source>
        <dbReference type="ARBA" id="ARBA00022692"/>
    </source>
</evidence>
<dbReference type="GO" id="GO:0022857">
    <property type="term" value="F:transmembrane transporter activity"/>
    <property type="evidence" value="ECO:0007669"/>
    <property type="project" value="TreeGrafter"/>
</dbReference>
<keyword evidence="4 6" id="KW-1133">Transmembrane helix</keyword>
<accession>X1KH51</accession>
<keyword evidence="3 6" id="KW-0812">Transmembrane</keyword>
<evidence type="ECO:0000256" key="5">
    <source>
        <dbReference type="ARBA" id="ARBA00023136"/>
    </source>
</evidence>
<evidence type="ECO:0000256" key="1">
    <source>
        <dbReference type="ARBA" id="ARBA00004651"/>
    </source>
</evidence>
<dbReference type="PANTHER" id="PTHR30572:SF18">
    <property type="entry name" value="ABC-TYPE MACROLIDE FAMILY EXPORT SYSTEM PERMEASE COMPONENT 2"/>
    <property type="match status" value="1"/>
</dbReference>
<evidence type="ECO:0000313" key="9">
    <source>
        <dbReference type="EMBL" id="GAI05998.1"/>
    </source>
</evidence>
<dbReference type="GO" id="GO:0005886">
    <property type="term" value="C:plasma membrane"/>
    <property type="evidence" value="ECO:0007669"/>
    <property type="project" value="UniProtKB-SubCell"/>
</dbReference>
<organism evidence="9">
    <name type="scientific">marine sediment metagenome</name>
    <dbReference type="NCBI Taxonomy" id="412755"/>
    <lineage>
        <taxon>unclassified sequences</taxon>
        <taxon>metagenomes</taxon>
        <taxon>ecological metagenomes</taxon>
    </lineage>
</organism>
<keyword evidence="5 6" id="KW-0472">Membrane</keyword>
<sequence>VFQFSLSVFLILSTMMVYRQVHFLQERDVGYDRNNIVTFGIGSRFAQNRDTIKAELLSNPNIQNVTLVDIAPYRWQSNAGVGDVHWEGKITQQVKMVMTRVDYDFIETFGLDMAQGRFFSKEFSTDVADAYVVNEAAVRAMEMDNPIGKEFRVWDLSGQIIGVVKDYNFESLHKKIIPMAMRIDPRMYQQVCIRISPQNIENTIGFIENKWKEVYPEYPFEYQFLDDRLQNLYHSEQATGKIVSVFTILALFISCLGIFGLSLYTAEQRTKEIGIRKVLGASVVSIVKYISKEFVFLVLIANVIVWPFAYILLNKWLQIFAYQIKIGWTIFVFTGLAVLAVSLLTISWQILRAAMANPVDSLRYE</sequence>
<keyword evidence="2" id="KW-1003">Cell membrane</keyword>
<comment type="caution">
    <text evidence="9">The sequence shown here is derived from an EMBL/GenBank/DDBJ whole genome shotgun (WGS) entry which is preliminary data.</text>
</comment>
<dbReference type="PANTHER" id="PTHR30572">
    <property type="entry name" value="MEMBRANE COMPONENT OF TRANSPORTER-RELATED"/>
    <property type="match status" value="1"/>
</dbReference>
<gene>
    <name evidence="9" type="ORF">S06H3_12173</name>
</gene>
<dbReference type="Pfam" id="PF02687">
    <property type="entry name" value="FtsX"/>
    <property type="match status" value="1"/>
</dbReference>
<feature type="domain" description="ABC3 transporter permease C-terminal" evidence="7">
    <location>
        <begin position="245"/>
        <end position="354"/>
    </location>
</feature>
<feature type="domain" description="MacB-like periplasmic core" evidence="8">
    <location>
        <begin position="8"/>
        <end position="168"/>
    </location>
</feature>
<feature type="non-terminal residue" evidence="9">
    <location>
        <position position="1"/>
    </location>
</feature>
<feature type="transmembrane region" description="Helical" evidence="6">
    <location>
        <begin position="294"/>
        <end position="313"/>
    </location>
</feature>
<evidence type="ECO:0000256" key="2">
    <source>
        <dbReference type="ARBA" id="ARBA00022475"/>
    </source>
</evidence>
<dbReference type="AlphaFoldDB" id="X1KH51"/>
<dbReference type="Pfam" id="PF12704">
    <property type="entry name" value="MacB_PCD"/>
    <property type="match status" value="1"/>
</dbReference>
<dbReference type="InterPro" id="IPR050250">
    <property type="entry name" value="Macrolide_Exporter_MacB"/>
</dbReference>
<dbReference type="EMBL" id="BARV01005971">
    <property type="protein sequence ID" value="GAI05998.1"/>
    <property type="molecule type" value="Genomic_DNA"/>
</dbReference>
<proteinExistence type="predicted"/>
<dbReference type="InterPro" id="IPR025857">
    <property type="entry name" value="MacB_PCD"/>
</dbReference>
<feature type="transmembrane region" description="Helical" evidence="6">
    <location>
        <begin position="242"/>
        <end position="266"/>
    </location>
</feature>